<dbReference type="EMBL" id="JH725198">
    <property type="protein sequence ID" value="EJP61787.1"/>
    <property type="molecule type" value="Genomic_DNA"/>
</dbReference>
<feature type="compositionally biased region" description="Polar residues" evidence="1">
    <location>
        <begin position="346"/>
        <end position="368"/>
    </location>
</feature>
<feature type="region of interest" description="Disordered" evidence="1">
    <location>
        <begin position="1"/>
        <end position="271"/>
    </location>
</feature>
<dbReference type="HOGENOM" id="CLU_022340_2_0_1"/>
<dbReference type="OrthoDB" id="5420391at2759"/>
<dbReference type="STRING" id="655819.J4UG94"/>
<dbReference type="GeneID" id="19892290"/>
<feature type="compositionally biased region" description="Low complexity" evidence="1">
    <location>
        <begin position="62"/>
        <end position="84"/>
    </location>
</feature>
<feature type="compositionally biased region" description="Polar residues" evidence="1">
    <location>
        <begin position="314"/>
        <end position="335"/>
    </location>
</feature>
<dbReference type="PANTHER" id="PTHR42084">
    <property type="entry name" value="YALI0E26631P"/>
    <property type="match status" value="1"/>
</dbReference>
<evidence type="ECO:0000313" key="2">
    <source>
        <dbReference type="EMBL" id="EJP61787.1"/>
    </source>
</evidence>
<feature type="compositionally biased region" description="Polar residues" evidence="1">
    <location>
        <begin position="9"/>
        <end position="18"/>
    </location>
</feature>
<gene>
    <name evidence="2" type="ORF">BBA_09278</name>
</gene>
<dbReference type="PANTHER" id="PTHR42084:SF1">
    <property type="entry name" value="SERINE_THREONINE-PROTEIN KINASE PPK6"/>
    <property type="match status" value="1"/>
</dbReference>
<protein>
    <recommendedName>
        <fullName evidence="4">Serine/threonine-protein kinase ppk6</fullName>
    </recommendedName>
</protein>
<feature type="compositionally biased region" description="Basic and acidic residues" evidence="1">
    <location>
        <begin position="150"/>
        <end position="166"/>
    </location>
</feature>
<feature type="compositionally biased region" description="Polar residues" evidence="1">
    <location>
        <begin position="104"/>
        <end position="119"/>
    </location>
</feature>
<dbReference type="RefSeq" id="XP_008602597.1">
    <property type="nucleotide sequence ID" value="XM_008604375.1"/>
</dbReference>
<organism evidence="2 3">
    <name type="scientific">Beauveria bassiana (strain ARSEF 2860)</name>
    <name type="common">White muscardine disease fungus</name>
    <name type="synonym">Tritirachium shiotae</name>
    <dbReference type="NCBI Taxonomy" id="655819"/>
    <lineage>
        <taxon>Eukaryota</taxon>
        <taxon>Fungi</taxon>
        <taxon>Dikarya</taxon>
        <taxon>Ascomycota</taxon>
        <taxon>Pezizomycotina</taxon>
        <taxon>Sordariomycetes</taxon>
        <taxon>Hypocreomycetidae</taxon>
        <taxon>Hypocreales</taxon>
        <taxon>Cordycipitaceae</taxon>
        <taxon>Beauveria</taxon>
    </lineage>
</organism>
<name>J4UG94_BEAB2</name>
<feature type="region of interest" description="Disordered" evidence="1">
    <location>
        <begin position="304"/>
        <end position="392"/>
    </location>
</feature>
<evidence type="ECO:0000256" key="1">
    <source>
        <dbReference type="SAM" id="MobiDB-lite"/>
    </source>
</evidence>
<keyword evidence="3" id="KW-1185">Reference proteome</keyword>
<feature type="compositionally biased region" description="Low complexity" evidence="1">
    <location>
        <begin position="19"/>
        <end position="30"/>
    </location>
</feature>
<evidence type="ECO:0000313" key="3">
    <source>
        <dbReference type="Proteomes" id="UP000002762"/>
    </source>
</evidence>
<dbReference type="AlphaFoldDB" id="J4UG94"/>
<dbReference type="InParanoid" id="J4UG94"/>
<proteinExistence type="predicted"/>
<accession>J4UG94</accession>
<reference evidence="2 3" key="1">
    <citation type="journal article" date="2012" name="Sci. Rep.">
        <title>Genomic perspectives on the evolution of fungal entomopathogenicity in Beauveria bassiana.</title>
        <authorList>
            <person name="Xiao G."/>
            <person name="Ying S.H."/>
            <person name="Zheng P."/>
            <person name="Wang Z.L."/>
            <person name="Zhang S."/>
            <person name="Xie X.Q."/>
            <person name="Shang Y."/>
            <person name="St Leger R.J."/>
            <person name="Zhao G.P."/>
            <person name="Wang C."/>
            <person name="Feng M.G."/>
        </authorList>
    </citation>
    <scope>NUCLEOTIDE SEQUENCE [LARGE SCALE GENOMIC DNA]</scope>
    <source>
        <strain evidence="2 3">ARSEF 2860</strain>
    </source>
</reference>
<feature type="compositionally biased region" description="Acidic residues" evidence="1">
    <location>
        <begin position="194"/>
        <end position="213"/>
    </location>
</feature>
<dbReference type="Proteomes" id="UP000002762">
    <property type="component" value="Unassembled WGS sequence"/>
</dbReference>
<evidence type="ECO:0008006" key="4">
    <source>
        <dbReference type="Google" id="ProtNLM"/>
    </source>
</evidence>
<feature type="compositionally biased region" description="Acidic residues" evidence="1">
    <location>
        <begin position="85"/>
        <end position="96"/>
    </location>
</feature>
<feature type="compositionally biased region" description="Polar residues" evidence="1">
    <location>
        <begin position="222"/>
        <end position="234"/>
    </location>
</feature>
<sequence length="597" mass="64988">MSADLFAEFSQQSVEPNPTTQTVQSSSYQSAVGSPAPQHWVDFGSSDKKDSSSGLPSQFAHSQQQWSSFPSQPAAAAAAQSQNAADDDDGWGDFEVAEPVASKSGGTVPTYQQPSSQTIAWPGIEAAQTASMPLTSDRYGGGDTHSQLHHVQDQKEQKQHQHHEVEDVWSLPKSKRKNPVQWQATDPGVLFNADDFELEDGEFEGESDNEFGDFETVKQEDSPNNITAEVTSAPAQVPPQPSMPSMDLLSLDDPIPVQQSPSSKSGHLDSTGALRFGASVLANSEPKRSWAQDLDFTTFEKHTMPTKVQHKPQLKTQNTMQAATSKSSNVWATSSNDDEWAAWDDSLNSGGNTNAAASDTAPVTSSWDWDSIENPAENTITSSDSTPPPVNVPPPSILLSLFPDLLRSGGTLFKTMSGQSGSVKEQILSDPKATQFLQGYILLATTAARIMAGRKHRWHRDKILAKSMSISAAGSKGMKLAGVDKTQVAREDREAADVVAVWREQVGRLRSAVTVANAAAHANLRIPELSETLSAHTAKMVGTAPKACVICGLKRDERIAKVDFDVEDSFGEWWTEHWGHRACKNFWIEHEKKLRQR</sequence>